<protein>
    <submittedName>
        <fullName evidence="2">Uncharacterized protein</fullName>
    </submittedName>
</protein>
<accession>A0A939B4J3</accession>
<dbReference type="Proteomes" id="UP000764045">
    <property type="component" value="Unassembled WGS sequence"/>
</dbReference>
<keyword evidence="3" id="KW-1185">Reference proteome</keyword>
<evidence type="ECO:0000313" key="2">
    <source>
        <dbReference type="EMBL" id="MBM6661122.1"/>
    </source>
</evidence>
<name>A0A939B4J3_9BACT</name>
<feature type="transmembrane region" description="Helical" evidence="1">
    <location>
        <begin position="16"/>
        <end position="36"/>
    </location>
</feature>
<dbReference type="RefSeq" id="WP_205108535.1">
    <property type="nucleotide sequence ID" value="NZ_JACJJL010000006.1"/>
</dbReference>
<feature type="transmembrane region" description="Helical" evidence="1">
    <location>
        <begin position="97"/>
        <end position="119"/>
    </location>
</feature>
<organism evidence="2 3">
    <name type="scientific">Marseilla massiliensis</name>
    <dbReference type="NCBI Taxonomy" id="1841864"/>
    <lineage>
        <taxon>Bacteria</taxon>
        <taxon>Pseudomonadati</taxon>
        <taxon>Bacteroidota</taxon>
        <taxon>Bacteroidia</taxon>
        <taxon>Bacteroidales</taxon>
        <taxon>Prevotellaceae</taxon>
        <taxon>Marseilla</taxon>
    </lineage>
</organism>
<sequence length="171" mass="18245">MKRRRKGLSADRVSGRVLALLIALSALVFGAFFLVGYDMPYVADTNFNAPLLTDVLLVYTYVLCGVAVAVAVVAMVRGITVHGGSRYETHGVPAGRISLGVALLLVATLGVTFAMGSAEPVRVNGKWFAEAGWLKLTDMFINTSIVLGLVAVAVVAYGVSGLNRRMNRKDR</sequence>
<keyword evidence="1" id="KW-0472">Membrane</keyword>
<gene>
    <name evidence="2" type="ORF">H6B30_05030</name>
</gene>
<feature type="transmembrane region" description="Helical" evidence="1">
    <location>
        <begin position="139"/>
        <end position="159"/>
    </location>
</feature>
<comment type="caution">
    <text evidence="2">The sequence shown here is derived from an EMBL/GenBank/DDBJ whole genome shotgun (WGS) entry which is preliminary data.</text>
</comment>
<keyword evidence="1" id="KW-1133">Transmembrane helix</keyword>
<feature type="transmembrane region" description="Helical" evidence="1">
    <location>
        <begin position="56"/>
        <end position="76"/>
    </location>
</feature>
<evidence type="ECO:0000313" key="3">
    <source>
        <dbReference type="Proteomes" id="UP000764045"/>
    </source>
</evidence>
<dbReference type="EMBL" id="JACJJL010000006">
    <property type="protein sequence ID" value="MBM6661122.1"/>
    <property type="molecule type" value="Genomic_DNA"/>
</dbReference>
<keyword evidence="1" id="KW-0812">Transmembrane</keyword>
<evidence type="ECO:0000256" key="1">
    <source>
        <dbReference type="SAM" id="Phobius"/>
    </source>
</evidence>
<reference evidence="2 3" key="1">
    <citation type="journal article" date="2021" name="Sci. Rep.">
        <title>The distribution of antibiotic resistance genes in chicken gut microbiota commensals.</title>
        <authorList>
            <person name="Juricova H."/>
            <person name="Matiasovicova J."/>
            <person name="Kubasova T."/>
            <person name="Cejkova D."/>
            <person name="Rychlik I."/>
        </authorList>
    </citation>
    <scope>NUCLEOTIDE SEQUENCE [LARGE SCALE GENOMIC DNA]</scope>
    <source>
        <strain evidence="2 3">An819</strain>
    </source>
</reference>
<proteinExistence type="predicted"/>
<dbReference type="AlphaFoldDB" id="A0A939B4J3"/>